<dbReference type="RefSeq" id="XP_014178638.1">
    <property type="nucleotide sequence ID" value="XM_014323163.1"/>
</dbReference>
<dbReference type="VEuPathDB" id="FungiDB:A1Q1_03331"/>
<feature type="region of interest" description="Disordered" evidence="1">
    <location>
        <begin position="200"/>
        <end position="260"/>
    </location>
</feature>
<dbReference type="EMBL" id="ALBS01000229">
    <property type="protein sequence ID" value="EJT47756.1"/>
    <property type="molecule type" value="Genomic_DNA"/>
</dbReference>
<accession>J5SVH1</accession>
<proteinExistence type="predicted"/>
<dbReference type="Proteomes" id="UP000002748">
    <property type="component" value="Unassembled WGS sequence"/>
</dbReference>
<evidence type="ECO:0000313" key="2">
    <source>
        <dbReference type="EMBL" id="EJT47756.1"/>
    </source>
</evidence>
<comment type="caution">
    <text evidence="2">The sequence shown here is derived from an EMBL/GenBank/DDBJ whole genome shotgun (WGS) entry which is preliminary data.</text>
</comment>
<feature type="compositionally biased region" description="Basic and acidic residues" evidence="1">
    <location>
        <begin position="229"/>
        <end position="238"/>
    </location>
</feature>
<dbReference type="HOGENOM" id="CLU_1112002_0_0_1"/>
<evidence type="ECO:0000313" key="3">
    <source>
        <dbReference type="Proteomes" id="UP000002748"/>
    </source>
</evidence>
<dbReference type="KEGG" id="tasa:A1Q1_03331"/>
<gene>
    <name evidence="2" type="ORF">A1Q1_03331</name>
</gene>
<dbReference type="AlphaFoldDB" id="J5SVH1"/>
<dbReference type="GeneID" id="25986844"/>
<organism evidence="2 3">
    <name type="scientific">Trichosporon asahii var. asahii (strain ATCC 90039 / CBS 2479 / JCM 2466 / KCTC 7840 / NBRC 103889/ NCYC 2677 / UAMH 7654)</name>
    <name type="common">Yeast</name>
    <dbReference type="NCBI Taxonomy" id="1186058"/>
    <lineage>
        <taxon>Eukaryota</taxon>
        <taxon>Fungi</taxon>
        <taxon>Dikarya</taxon>
        <taxon>Basidiomycota</taxon>
        <taxon>Agaricomycotina</taxon>
        <taxon>Tremellomycetes</taxon>
        <taxon>Trichosporonales</taxon>
        <taxon>Trichosporonaceae</taxon>
        <taxon>Trichosporon</taxon>
    </lineage>
</organism>
<evidence type="ECO:0000256" key="1">
    <source>
        <dbReference type="SAM" id="MobiDB-lite"/>
    </source>
</evidence>
<reference evidence="2 3" key="1">
    <citation type="journal article" date="2012" name="Eukaryot. Cell">
        <title>Draft genome sequence of CBS 2479, the standard type strain of Trichosporon asahii.</title>
        <authorList>
            <person name="Yang R.Y."/>
            <person name="Li H.T."/>
            <person name="Zhu H."/>
            <person name="Zhou G.P."/>
            <person name="Wang M."/>
            <person name="Wang L."/>
        </authorList>
    </citation>
    <scope>NUCLEOTIDE SEQUENCE [LARGE SCALE GENOMIC DNA]</scope>
    <source>
        <strain evidence="3">ATCC 90039 / CBS 2479 / JCM 2466 / KCTC 7840 / NCYC 2677 / UAMH 7654</strain>
    </source>
</reference>
<protein>
    <submittedName>
        <fullName evidence="2">Uncharacterized protein</fullName>
    </submittedName>
</protein>
<sequence>MSQDVSQPSTRPPLTYSECIYAFPTCQWDGFKFPYPPVPNRDITRKALWAMRAASERWTVAISRRSTVGLDKVDFGVAVFAKALEVERCARLHWRAKGKVIRDTAAWLELTDGIIDWSLDQAVRKMKPRFPTQEFARFETEEVRRVARQFVRNSLNWQWSRGTHSMDQSPPLLHIEEGVWFDRYMPDLKDIPPRAFTRIGTDSVESDRDEPPQTLWIDYTGREVAPPKVRRELPHDRPWGPGFELEAESPSCRRGSSRNG</sequence>
<name>J5SVH1_TRIAS</name>